<feature type="transmembrane region" description="Helical" evidence="1">
    <location>
        <begin position="6"/>
        <end position="26"/>
    </location>
</feature>
<evidence type="ECO:0000256" key="1">
    <source>
        <dbReference type="SAM" id="Phobius"/>
    </source>
</evidence>
<dbReference type="GO" id="GO:0016491">
    <property type="term" value="F:oxidoreductase activity"/>
    <property type="evidence" value="ECO:0007669"/>
    <property type="project" value="InterPro"/>
</dbReference>
<reference evidence="2" key="1">
    <citation type="submission" date="2022-06" db="EMBL/GenBank/DDBJ databases">
        <title>Genomic Encyclopedia of Archaeal and Bacterial Type Strains, Phase II (KMG-II): from individual species to whole genera.</title>
        <authorList>
            <person name="Goeker M."/>
        </authorList>
    </citation>
    <scope>NUCLEOTIDE SEQUENCE</scope>
    <source>
        <strain evidence="2">DSM 26652</strain>
    </source>
</reference>
<dbReference type="RefSeq" id="WP_253837541.1">
    <property type="nucleotide sequence ID" value="NZ_JAMTCS010000010.1"/>
</dbReference>
<evidence type="ECO:0000313" key="2">
    <source>
        <dbReference type="EMBL" id="MCP2266043.1"/>
    </source>
</evidence>
<organism evidence="2 3">
    <name type="scientific">Promicromonospora thailandica</name>
    <dbReference type="NCBI Taxonomy" id="765201"/>
    <lineage>
        <taxon>Bacteria</taxon>
        <taxon>Bacillati</taxon>
        <taxon>Actinomycetota</taxon>
        <taxon>Actinomycetes</taxon>
        <taxon>Micrococcales</taxon>
        <taxon>Promicromonosporaceae</taxon>
        <taxon>Promicromonospora</taxon>
    </lineage>
</organism>
<accession>A0A9X2JXB7</accession>
<dbReference type="Gene3D" id="2.30.110.10">
    <property type="entry name" value="Electron Transport, Fmn-binding Protein, Chain A"/>
    <property type="match status" value="1"/>
</dbReference>
<keyword evidence="1" id="KW-0472">Membrane</keyword>
<dbReference type="EMBL" id="JAMTCS010000010">
    <property type="protein sequence ID" value="MCP2266043.1"/>
    <property type="molecule type" value="Genomic_DNA"/>
</dbReference>
<gene>
    <name evidence="2" type="ORF">APR03_003408</name>
</gene>
<proteinExistence type="predicted"/>
<dbReference type="InterPro" id="IPR004378">
    <property type="entry name" value="F420H2_quin_Rdtase"/>
</dbReference>
<name>A0A9X2JXB7_9MICO</name>
<dbReference type="Proteomes" id="UP001139493">
    <property type="component" value="Unassembled WGS sequence"/>
</dbReference>
<dbReference type="NCBIfam" id="TIGR00026">
    <property type="entry name" value="hi_GC_TIGR00026"/>
    <property type="match status" value="1"/>
</dbReference>
<sequence length="162" mass="17350">MTAVLWAVGVVVALALLVLVAVTVVMRTKSPRGLAVVRGFNRRFNNPRMLRQAGKEGSPLAAVRHVGRRSGASYSTPIGVLPMGDDFLAILSYGTGTDWLRNIEAAGSADLVTDGRTHRVAADRVVGRPEAMPYLPAGQRPFVRLFGVTEFLVLRRVGAAQG</sequence>
<dbReference type="InterPro" id="IPR012349">
    <property type="entry name" value="Split_barrel_FMN-bd"/>
</dbReference>
<keyword evidence="1" id="KW-1133">Transmembrane helix</keyword>
<dbReference type="Pfam" id="PF04075">
    <property type="entry name" value="F420H2_quin_red"/>
    <property type="match status" value="1"/>
</dbReference>
<keyword evidence="1" id="KW-0812">Transmembrane</keyword>
<dbReference type="AlphaFoldDB" id="A0A9X2JXB7"/>
<comment type="caution">
    <text evidence="2">The sequence shown here is derived from an EMBL/GenBank/DDBJ whole genome shotgun (WGS) entry which is preliminary data.</text>
</comment>
<protein>
    <submittedName>
        <fullName evidence="2">Deazaflavin-dependent oxidoreductase, nitroreductase family</fullName>
    </submittedName>
</protein>
<keyword evidence="3" id="KW-1185">Reference proteome</keyword>
<evidence type="ECO:0000313" key="3">
    <source>
        <dbReference type="Proteomes" id="UP001139493"/>
    </source>
</evidence>